<evidence type="ECO:0000256" key="1">
    <source>
        <dbReference type="SAM" id="MobiDB-lite"/>
    </source>
</evidence>
<organism evidence="2">
    <name type="scientific">Micromonas pusilla</name>
    <name type="common">Picoplanktonic green alga</name>
    <name type="synonym">Chromulina pusilla</name>
    <dbReference type="NCBI Taxonomy" id="38833"/>
    <lineage>
        <taxon>Eukaryota</taxon>
        <taxon>Viridiplantae</taxon>
        <taxon>Chlorophyta</taxon>
        <taxon>Mamiellophyceae</taxon>
        <taxon>Mamiellales</taxon>
        <taxon>Mamiellaceae</taxon>
        <taxon>Micromonas</taxon>
    </lineage>
</organism>
<name>A0A7S0KSF5_MICPS</name>
<dbReference type="AlphaFoldDB" id="A0A7S0KSF5"/>
<dbReference type="EMBL" id="HBEV01010714">
    <property type="protein sequence ID" value="CAD8590863.1"/>
    <property type="molecule type" value="Transcribed_RNA"/>
</dbReference>
<evidence type="ECO:0000313" key="2">
    <source>
        <dbReference type="EMBL" id="CAD8590863.1"/>
    </source>
</evidence>
<accession>A0A7S0KSF5</accession>
<sequence length="165" mass="18324">MGQQSQSGRARTKRAPIPNSPAVRKAIKKAAADKKEKTIVRSYAEKKRLKQEKAARFENVKHKNNTNFGSEGMQLKAEAKGPMEVRYRALAKKLRQIQELEAKKKEGASLDQWQLAKLRKKPFVKAEIRALARAVGGDGAGEEDGSEDSGSEDDADEEADEDEDE</sequence>
<reference evidence="2" key="1">
    <citation type="submission" date="2021-01" db="EMBL/GenBank/DDBJ databases">
        <authorList>
            <person name="Corre E."/>
            <person name="Pelletier E."/>
            <person name="Niang G."/>
            <person name="Scheremetjew M."/>
            <person name="Finn R."/>
            <person name="Kale V."/>
            <person name="Holt S."/>
            <person name="Cochrane G."/>
            <person name="Meng A."/>
            <person name="Brown T."/>
            <person name="Cohen L."/>
        </authorList>
    </citation>
    <scope>NUCLEOTIDE SEQUENCE</scope>
    <source>
        <strain evidence="2">CCMP494</strain>
    </source>
</reference>
<protein>
    <submittedName>
        <fullName evidence="2">Uncharacterized protein</fullName>
    </submittedName>
</protein>
<feature type="region of interest" description="Disordered" evidence="1">
    <location>
        <begin position="134"/>
        <end position="165"/>
    </location>
</feature>
<gene>
    <name evidence="2" type="ORF">MSP1404_LOCUS8267</name>
</gene>
<feature type="compositionally biased region" description="Acidic residues" evidence="1">
    <location>
        <begin position="140"/>
        <end position="165"/>
    </location>
</feature>
<feature type="region of interest" description="Disordered" evidence="1">
    <location>
        <begin position="1"/>
        <end position="21"/>
    </location>
</feature>
<proteinExistence type="predicted"/>